<reference evidence="1" key="1">
    <citation type="submission" date="2019-10" db="EMBL/GenBank/DDBJ databases">
        <authorList>
            <consortium name="DOE Joint Genome Institute"/>
            <person name="Kuo A."/>
            <person name="Miyauchi S."/>
            <person name="Kiss E."/>
            <person name="Drula E."/>
            <person name="Kohler A."/>
            <person name="Sanchez-Garcia M."/>
            <person name="Andreopoulos B."/>
            <person name="Barry K.W."/>
            <person name="Bonito G."/>
            <person name="Buee M."/>
            <person name="Carver A."/>
            <person name="Chen C."/>
            <person name="Cichocki N."/>
            <person name="Clum A."/>
            <person name="Culley D."/>
            <person name="Crous P.W."/>
            <person name="Fauchery L."/>
            <person name="Girlanda M."/>
            <person name="Hayes R."/>
            <person name="Keri Z."/>
            <person name="Labutti K."/>
            <person name="Lipzen A."/>
            <person name="Lombard V."/>
            <person name="Magnuson J."/>
            <person name="Maillard F."/>
            <person name="Morin E."/>
            <person name="Murat C."/>
            <person name="Nolan M."/>
            <person name="Ohm R."/>
            <person name="Pangilinan J."/>
            <person name="Pereira M."/>
            <person name="Perotto S."/>
            <person name="Peter M."/>
            <person name="Riley R."/>
            <person name="Sitrit Y."/>
            <person name="Stielow B."/>
            <person name="Szollosi G."/>
            <person name="Zifcakova L."/>
            <person name="Stursova M."/>
            <person name="Spatafora J.W."/>
            <person name="Tedersoo L."/>
            <person name="Vaario L.-M."/>
            <person name="Yamada A."/>
            <person name="Yan M."/>
            <person name="Wang P."/>
            <person name="Xu J."/>
            <person name="Bruns T."/>
            <person name="Baldrian P."/>
            <person name="Vilgalys R."/>
            <person name="Henrissat B."/>
            <person name="Grigoriev I.V."/>
            <person name="Hibbett D."/>
            <person name="Nagy L.G."/>
            <person name="Martin F.M."/>
        </authorList>
    </citation>
    <scope>NUCLEOTIDE SEQUENCE</scope>
    <source>
        <strain evidence="1">P2</strain>
    </source>
</reference>
<accession>A0ACB6ZSX4</accession>
<dbReference type="Proteomes" id="UP000886501">
    <property type="component" value="Unassembled WGS sequence"/>
</dbReference>
<keyword evidence="2" id="KW-1185">Reference proteome</keyword>
<organism evidence="1 2">
    <name type="scientific">Thelephora ganbajun</name>
    <name type="common">Ganba fungus</name>
    <dbReference type="NCBI Taxonomy" id="370292"/>
    <lineage>
        <taxon>Eukaryota</taxon>
        <taxon>Fungi</taxon>
        <taxon>Dikarya</taxon>
        <taxon>Basidiomycota</taxon>
        <taxon>Agaricomycotina</taxon>
        <taxon>Agaricomycetes</taxon>
        <taxon>Thelephorales</taxon>
        <taxon>Thelephoraceae</taxon>
        <taxon>Thelephora</taxon>
    </lineage>
</organism>
<proteinExistence type="predicted"/>
<evidence type="ECO:0000313" key="1">
    <source>
        <dbReference type="EMBL" id="KAF9652554.1"/>
    </source>
</evidence>
<gene>
    <name evidence="1" type="ORF">BDM02DRAFT_2782687</name>
</gene>
<protein>
    <submittedName>
        <fullName evidence="1">Uncharacterized protein</fullName>
    </submittedName>
</protein>
<name>A0ACB6ZSX4_THEGA</name>
<reference evidence="1" key="2">
    <citation type="journal article" date="2020" name="Nat. Commun.">
        <title>Large-scale genome sequencing of mycorrhizal fungi provides insights into the early evolution of symbiotic traits.</title>
        <authorList>
            <person name="Miyauchi S."/>
            <person name="Kiss E."/>
            <person name="Kuo A."/>
            <person name="Drula E."/>
            <person name="Kohler A."/>
            <person name="Sanchez-Garcia M."/>
            <person name="Morin E."/>
            <person name="Andreopoulos B."/>
            <person name="Barry K.W."/>
            <person name="Bonito G."/>
            <person name="Buee M."/>
            <person name="Carver A."/>
            <person name="Chen C."/>
            <person name="Cichocki N."/>
            <person name="Clum A."/>
            <person name="Culley D."/>
            <person name="Crous P.W."/>
            <person name="Fauchery L."/>
            <person name="Girlanda M."/>
            <person name="Hayes R.D."/>
            <person name="Keri Z."/>
            <person name="LaButti K."/>
            <person name="Lipzen A."/>
            <person name="Lombard V."/>
            <person name="Magnuson J."/>
            <person name="Maillard F."/>
            <person name="Murat C."/>
            <person name="Nolan M."/>
            <person name="Ohm R.A."/>
            <person name="Pangilinan J."/>
            <person name="Pereira M.F."/>
            <person name="Perotto S."/>
            <person name="Peter M."/>
            <person name="Pfister S."/>
            <person name="Riley R."/>
            <person name="Sitrit Y."/>
            <person name="Stielow J.B."/>
            <person name="Szollosi G."/>
            <person name="Zifcakova L."/>
            <person name="Stursova M."/>
            <person name="Spatafora J.W."/>
            <person name="Tedersoo L."/>
            <person name="Vaario L.M."/>
            <person name="Yamada A."/>
            <person name="Yan M."/>
            <person name="Wang P."/>
            <person name="Xu J."/>
            <person name="Bruns T."/>
            <person name="Baldrian P."/>
            <person name="Vilgalys R."/>
            <person name="Dunand C."/>
            <person name="Henrissat B."/>
            <person name="Grigoriev I.V."/>
            <person name="Hibbett D."/>
            <person name="Nagy L.G."/>
            <person name="Martin F.M."/>
        </authorList>
    </citation>
    <scope>NUCLEOTIDE SEQUENCE</scope>
    <source>
        <strain evidence="1">P2</strain>
    </source>
</reference>
<dbReference type="EMBL" id="MU117968">
    <property type="protein sequence ID" value="KAF9652554.1"/>
    <property type="molecule type" value="Genomic_DNA"/>
</dbReference>
<evidence type="ECO:0000313" key="2">
    <source>
        <dbReference type="Proteomes" id="UP000886501"/>
    </source>
</evidence>
<sequence>MATKTARPRRRQRPLGLAKKRTVRKHKQADPSGPTDEEFAALKTFKSARVLDAEGNEHEFSTDDDVLVVPSGKDPNTAHLLPDTENWVAKIRKIARRSDGEVWAKVEWYWSPQHVASIVKSFDLPSYAAYELFPDIDFQNYIPVESIVDTVKVIQYDDCDLEPPFIGPTTFFCRHVFRPKIKHVTPFSSKEVCSICQQPYNPDAAQRSPELLTMHFCPRETCQAAWHRQCLSTHPITKRPTCTDRKLSLLCSIPSVFLKSSVSPSASTSTSSPSLLSLLSKSEPAPPQSQPGTRKRRRLSEADALSLFGDLPPDLIQLASQPIVKPTFKPSGVGEEAPKRRKGKGKAPKEPRNVIHNVAGNITTVLKARVLINDVVRGITILPRDWRKKIGWDDDAIPSIIVDDDENDQCPPLLCPTCGEHI</sequence>
<comment type="caution">
    <text evidence="1">The sequence shown here is derived from an EMBL/GenBank/DDBJ whole genome shotgun (WGS) entry which is preliminary data.</text>
</comment>